<evidence type="ECO:0000313" key="2">
    <source>
        <dbReference type="Proteomes" id="UP000683000"/>
    </source>
</evidence>
<accession>A0A8I2YFT6</accession>
<dbReference type="Proteomes" id="UP000683000">
    <property type="component" value="Unassembled WGS sequence"/>
</dbReference>
<organism evidence="1 2">
    <name type="scientific">Boletus reticuloceps</name>
    <dbReference type="NCBI Taxonomy" id="495285"/>
    <lineage>
        <taxon>Eukaryota</taxon>
        <taxon>Fungi</taxon>
        <taxon>Dikarya</taxon>
        <taxon>Basidiomycota</taxon>
        <taxon>Agaricomycotina</taxon>
        <taxon>Agaricomycetes</taxon>
        <taxon>Agaricomycetidae</taxon>
        <taxon>Boletales</taxon>
        <taxon>Boletineae</taxon>
        <taxon>Boletaceae</taxon>
        <taxon>Boletoideae</taxon>
        <taxon>Boletus</taxon>
    </lineage>
</organism>
<evidence type="ECO:0000313" key="1">
    <source>
        <dbReference type="EMBL" id="KAG6371149.1"/>
    </source>
</evidence>
<sequence length="204" mass="22862">MVNFATKLQCRRLSISAFLDSSPSNCTMLPYLLSIIQASYPRSPLVNANTWFFGLWVLLITPMSYHPTPRLTPSPRSVLCSCQISMVPSPPLNLIQHASIIDPQSAPPPIPALNVVLPRACSFGKATKDTTVFRFLQESEGTCILHIIAGANTQHFPLQMLNFFAILSILLYLPIKHLLFQNWCMLSLCSAYFRLIRTSKPLQK</sequence>
<reference evidence="1" key="1">
    <citation type="submission" date="2021-03" db="EMBL/GenBank/DDBJ databases">
        <title>Evolutionary innovations through gain and loss of genes in the ectomycorrhizal Boletales.</title>
        <authorList>
            <person name="Wu G."/>
            <person name="Miyauchi S."/>
            <person name="Morin E."/>
            <person name="Yang Z.-L."/>
            <person name="Xu J."/>
            <person name="Martin F.M."/>
        </authorList>
    </citation>
    <scope>NUCLEOTIDE SEQUENCE</scope>
    <source>
        <strain evidence="1">BR01</strain>
    </source>
</reference>
<protein>
    <submittedName>
        <fullName evidence="1">Uncharacterized protein</fullName>
    </submittedName>
</protein>
<name>A0A8I2YFT6_9AGAM</name>
<dbReference type="AlphaFoldDB" id="A0A8I2YFT6"/>
<comment type="caution">
    <text evidence="1">The sequence shown here is derived from an EMBL/GenBank/DDBJ whole genome shotgun (WGS) entry which is preliminary data.</text>
</comment>
<gene>
    <name evidence="1" type="ORF">JVT61DRAFT_9920</name>
</gene>
<keyword evidence="2" id="KW-1185">Reference proteome</keyword>
<dbReference type="EMBL" id="JAGFBS010000039">
    <property type="protein sequence ID" value="KAG6371149.1"/>
    <property type="molecule type" value="Genomic_DNA"/>
</dbReference>
<proteinExistence type="predicted"/>